<evidence type="ECO:0000313" key="1">
    <source>
        <dbReference type="EMBL" id="SHK73013.1"/>
    </source>
</evidence>
<dbReference type="RefSeq" id="WP_072915805.1">
    <property type="nucleotide sequence ID" value="NZ_FRAR01000022.1"/>
</dbReference>
<dbReference type="SUPFAM" id="SSF52833">
    <property type="entry name" value="Thioredoxin-like"/>
    <property type="match status" value="1"/>
</dbReference>
<evidence type="ECO:0008006" key="4">
    <source>
        <dbReference type="Google" id="ProtNLM"/>
    </source>
</evidence>
<reference evidence="2" key="1">
    <citation type="submission" date="2016-11" db="EMBL/GenBank/DDBJ databases">
        <authorList>
            <person name="Jaros S."/>
            <person name="Januszkiewicz K."/>
            <person name="Wedrychowicz H."/>
        </authorList>
    </citation>
    <scope>NUCLEOTIDE SEQUENCE [LARGE SCALE GENOMIC DNA]</scope>
    <source>
        <strain evidence="2">DSM 10349</strain>
    </source>
</reference>
<accession>A0A1M6UZP9</accession>
<name>A0A1M6UZP9_9FIRM</name>
<dbReference type="InterPro" id="IPR036249">
    <property type="entry name" value="Thioredoxin-like_sf"/>
</dbReference>
<gene>
    <name evidence="1" type="ORF">SAMN02745123_02919</name>
    <name evidence="2" type="ORF">SAMN02745123_03007</name>
</gene>
<dbReference type="EMBL" id="FRAR01000022">
    <property type="protein sequence ID" value="SHK74722.1"/>
    <property type="molecule type" value="Genomic_DNA"/>
</dbReference>
<evidence type="ECO:0000313" key="2">
    <source>
        <dbReference type="EMBL" id="SHK74722.1"/>
    </source>
</evidence>
<dbReference type="Gene3D" id="3.40.30.10">
    <property type="entry name" value="Glutaredoxin"/>
    <property type="match status" value="1"/>
</dbReference>
<dbReference type="STRING" id="1121421.SAMN02745123_02919"/>
<dbReference type="AlphaFoldDB" id="A0A1M6UZP9"/>
<organism evidence="2 3">
    <name type="scientific">Desulforamulus aeronauticus DSM 10349</name>
    <dbReference type="NCBI Taxonomy" id="1121421"/>
    <lineage>
        <taxon>Bacteria</taxon>
        <taxon>Bacillati</taxon>
        <taxon>Bacillota</taxon>
        <taxon>Clostridia</taxon>
        <taxon>Eubacteriales</taxon>
        <taxon>Peptococcaceae</taxon>
        <taxon>Desulforamulus</taxon>
    </lineage>
</organism>
<evidence type="ECO:0000313" key="3">
    <source>
        <dbReference type="Proteomes" id="UP000183997"/>
    </source>
</evidence>
<dbReference type="EMBL" id="FRAR01000022">
    <property type="protein sequence ID" value="SHK73013.1"/>
    <property type="molecule type" value="Genomic_DNA"/>
</dbReference>
<sequence length="77" mass="8786">MVQQIEKKYGAQLTFTWIDIAVYQESEGEQLNKTAADMKVQTAPALVLFDRKQKLVQTWMGELNQAEVSKAIEQVVK</sequence>
<keyword evidence="3" id="KW-1185">Reference proteome</keyword>
<dbReference type="OrthoDB" id="1787216at2"/>
<protein>
    <recommendedName>
        <fullName evidence="4">Thioredoxin</fullName>
    </recommendedName>
</protein>
<reference evidence="3" key="2">
    <citation type="submission" date="2016-11" db="EMBL/GenBank/DDBJ databases">
        <authorList>
            <person name="Varghese N."/>
            <person name="Submissions S."/>
        </authorList>
    </citation>
    <scope>NUCLEOTIDE SEQUENCE [LARGE SCALE GENOMIC DNA]</scope>
    <source>
        <strain evidence="3">DSM 10349</strain>
    </source>
</reference>
<proteinExistence type="predicted"/>
<dbReference type="Proteomes" id="UP000183997">
    <property type="component" value="Unassembled WGS sequence"/>
</dbReference>